<proteinExistence type="predicted"/>
<accession>A0A934HVS7</accession>
<dbReference type="RefSeq" id="WP_198686455.1">
    <property type="nucleotide sequence ID" value="NZ_JAEIJD010000009.1"/>
</dbReference>
<evidence type="ECO:0000313" key="2">
    <source>
        <dbReference type="Proteomes" id="UP000613255"/>
    </source>
</evidence>
<comment type="caution">
    <text evidence="1">The sequence shown here is derived from an EMBL/GenBank/DDBJ whole genome shotgun (WGS) entry which is preliminary data.</text>
</comment>
<protein>
    <submittedName>
        <fullName evidence="1">Head-tail adaptor protein</fullName>
    </submittedName>
</protein>
<dbReference type="AlphaFoldDB" id="A0A934HVS7"/>
<evidence type="ECO:0000313" key="1">
    <source>
        <dbReference type="EMBL" id="MBI6630429.1"/>
    </source>
</evidence>
<dbReference type="Gene3D" id="2.40.10.270">
    <property type="entry name" value="Bacteriophage SPP1 head-tail adaptor protein"/>
    <property type="match status" value="1"/>
</dbReference>
<dbReference type="InterPro" id="IPR008767">
    <property type="entry name" value="Phage_SPP1_head-tail_adaptor"/>
</dbReference>
<dbReference type="EMBL" id="JAEIJD010000009">
    <property type="protein sequence ID" value="MBI6630429.1"/>
    <property type="molecule type" value="Genomic_DNA"/>
</dbReference>
<sequence length="112" mass="12502">MKLPNLSRLLELESPVRQPDNAGGYVESWATLGCVWAEVTIRSGRERAEVDMPVSTVRWRVVVRASPVGASSRPKAGQRFREGVRVMAIRAVAERDPFGRYLTCFAEEEVAI</sequence>
<keyword evidence="2" id="KW-1185">Reference proteome</keyword>
<name>A0A934HVS7_9RHOB</name>
<reference evidence="1" key="1">
    <citation type="submission" date="2020-12" db="EMBL/GenBank/DDBJ databases">
        <title>Pontibaca salina gen. nov., sp. nov., isolated from marine sediment.</title>
        <authorList>
            <person name="Bo J."/>
            <person name="Wang S."/>
            <person name="Song X."/>
            <person name="Du Z."/>
        </authorList>
    </citation>
    <scope>NUCLEOTIDE SEQUENCE</scope>
    <source>
        <strain evidence="1">S1109L</strain>
    </source>
</reference>
<gene>
    <name evidence="1" type="ORF">JAO82_11135</name>
</gene>
<organism evidence="1 2">
    <name type="scientific">Pontibaca salina</name>
    <dbReference type="NCBI Taxonomy" id="2795731"/>
    <lineage>
        <taxon>Bacteria</taxon>
        <taxon>Pseudomonadati</taxon>
        <taxon>Pseudomonadota</taxon>
        <taxon>Alphaproteobacteria</taxon>
        <taxon>Rhodobacterales</taxon>
        <taxon>Roseobacteraceae</taxon>
        <taxon>Pontibaca</taxon>
    </lineage>
</organism>
<dbReference type="InterPro" id="IPR038666">
    <property type="entry name" value="SSP1_head-tail_sf"/>
</dbReference>
<dbReference type="Proteomes" id="UP000613255">
    <property type="component" value="Unassembled WGS sequence"/>
</dbReference>
<dbReference type="Pfam" id="PF05521">
    <property type="entry name" value="Phage_HCP"/>
    <property type="match status" value="1"/>
</dbReference>